<evidence type="ECO:0000256" key="1">
    <source>
        <dbReference type="SAM" id="SignalP"/>
    </source>
</evidence>
<keyword evidence="1" id="KW-0732">Signal</keyword>
<evidence type="ECO:0000313" key="3">
    <source>
        <dbReference type="Proteomes" id="UP000278886"/>
    </source>
</evidence>
<name>A0A387BKT2_9MICO</name>
<keyword evidence="3" id="KW-1185">Reference proteome</keyword>
<sequence length="76" mass="8184">MKGALLLIAGVAIGFVVAHEVAKTPQGKQFFDEVDHKAKEFGDAVVQGYKSRESELRQAVANAQDAIDDLAKRAKS</sequence>
<organism evidence="2 3">
    <name type="scientific">Protaetiibacter intestinalis</name>
    <dbReference type="NCBI Taxonomy" id="2419774"/>
    <lineage>
        <taxon>Bacteria</taxon>
        <taxon>Bacillati</taxon>
        <taxon>Actinomycetota</taxon>
        <taxon>Actinomycetes</taxon>
        <taxon>Micrococcales</taxon>
        <taxon>Microbacteriaceae</taxon>
        <taxon>Protaetiibacter</taxon>
    </lineage>
</organism>
<dbReference type="KEGG" id="lyd:D7I47_13200"/>
<feature type="chain" id="PRO_5038969474" description="YtxH domain-containing protein" evidence="1">
    <location>
        <begin position="19"/>
        <end position="76"/>
    </location>
</feature>
<feature type="signal peptide" evidence="1">
    <location>
        <begin position="1"/>
        <end position="18"/>
    </location>
</feature>
<dbReference type="EMBL" id="CP032630">
    <property type="protein sequence ID" value="AYF99120.1"/>
    <property type="molecule type" value="Genomic_DNA"/>
</dbReference>
<dbReference type="OrthoDB" id="5121327at2"/>
<reference evidence="3" key="1">
    <citation type="submission" date="2018-09" db="EMBL/GenBank/DDBJ databases">
        <title>Genome sequencing of strain 2DFWR-13.</title>
        <authorList>
            <person name="Heo J."/>
            <person name="Kim S.-J."/>
            <person name="Kwon S.-W."/>
        </authorList>
    </citation>
    <scope>NUCLEOTIDE SEQUENCE [LARGE SCALE GENOMIC DNA]</scope>
    <source>
        <strain evidence="3">2DFWR-13</strain>
    </source>
</reference>
<protein>
    <recommendedName>
        <fullName evidence="4">YtxH domain-containing protein</fullName>
    </recommendedName>
</protein>
<dbReference type="Proteomes" id="UP000278886">
    <property type="component" value="Chromosome"/>
</dbReference>
<evidence type="ECO:0008006" key="4">
    <source>
        <dbReference type="Google" id="ProtNLM"/>
    </source>
</evidence>
<dbReference type="AlphaFoldDB" id="A0A387BKT2"/>
<gene>
    <name evidence="2" type="ORF">D7I47_13200</name>
</gene>
<evidence type="ECO:0000313" key="2">
    <source>
        <dbReference type="EMBL" id="AYF99120.1"/>
    </source>
</evidence>
<accession>A0A387BKT2</accession>
<proteinExistence type="predicted"/>
<dbReference type="RefSeq" id="WP_120763489.1">
    <property type="nucleotide sequence ID" value="NZ_CP032630.1"/>
</dbReference>